<dbReference type="CDD" id="cd01801">
    <property type="entry name" value="Ubl_TECR_like"/>
    <property type="match status" value="1"/>
</dbReference>
<evidence type="ECO:0000256" key="9">
    <source>
        <dbReference type="ARBA" id="ARBA00022857"/>
    </source>
</evidence>
<dbReference type="InterPro" id="IPR039357">
    <property type="entry name" value="SRD5A/TECR"/>
</dbReference>
<dbReference type="VEuPathDB" id="FungiDB:AMAG_00583"/>
<dbReference type="EMBL" id="GG745328">
    <property type="protein sequence ID" value="KNE54621.1"/>
    <property type="molecule type" value="Genomic_DNA"/>
</dbReference>
<protein>
    <recommendedName>
        <fullName evidence="4">very-long-chain enoyl-CoA reductase</fullName>
        <ecNumber evidence="4">1.3.1.93</ecNumber>
    </recommendedName>
</protein>
<dbReference type="Proteomes" id="UP000054350">
    <property type="component" value="Unassembled WGS sequence"/>
</dbReference>
<keyword evidence="20" id="KW-1185">Reference proteome</keyword>
<evidence type="ECO:0000256" key="8">
    <source>
        <dbReference type="ARBA" id="ARBA00022832"/>
    </source>
</evidence>
<evidence type="ECO:0000313" key="20">
    <source>
        <dbReference type="Proteomes" id="UP000054350"/>
    </source>
</evidence>
<comment type="pathway">
    <text evidence="2">Lipid metabolism; fatty acid biosynthesis.</text>
</comment>
<keyword evidence="10 17" id="KW-1133">Transmembrane helix</keyword>
<dbReference type="EC" id="1.3.1.93" evidence="4"/>
<keyword evidence="14" id="KW-0275">Fatty acid biosynthesis</keyword>
<dbReference type="Gene3D" id="1.20.120.1630">
    <property type="match status" value="1"/>
</dbReference>
<evidence type="ECO:0000256" key="14">
    <source>
        <dbReference type="ARBA" id="ARBA00023160"/>
    </source>
</evidence>
<feature type="transmembrane region" description="Helical" evidence="17">
    <location>
        <begin position="189"/>
        <end position="207"/>
    </location>
</feature>
<dbReference type="InterPro" id="IPR000626">
    <property type="entry name" value="Ubiquitin-like_dom"/>
</dbReference>
<dbReference type="PANTHER" id="PTHR10556:SF28">
    <property type="entry name" value="VERY-LONG-CHAIN ENOYL-COA REDUCTASE"/>
    <property type="match status" value="1"/>
</dbReference>
<evidence type="ECO:0000256" key="11">
    <source>
        <dbReference type="ARBA" id="ARBA00023002"/>
    </source>
</evidence>
<sequence length="298" mass="34114">MNVQVVSRSGKVIEANLEVTSRSGGEPTVADLKRAFHAEKKPMYPERQRWTYEGNVLDKDAATLASCGVPASGAKLVFKDLGPQIGWRTVFMLEYLGPLLIYPFFWHLDTLIYGQTVERNRTQRIAYMMLMAHFLKREYETVFVHRFSHGTMPLSNLFKNSFHYWILSGVLIAWRVFAPNGAPEHSDTYVAACVALYAFGQMSNYMTHAILRDLRPPGSTARKIPYGYGFNLVSCPNYFFEAVSWTAVLLLTQSWATLVFIIFAVGQMYLWAVKKHKAYKKEFPNYPKSRKAMFPFIA</sequence>
<keyword evidence="11" id="KW-0560">Oxidoreductase</keyword>
<keyword evidence="5" id="KW-0444">Lipid biosynthesis</keyword>
<dbReference type="OrthoDB" id="540503at2759"/>
<comment type="function">
    <text evidence="16">Catalyzes the last of the four reactions of the long-chain fatty acids elongation cycle. This endoplasmic reticulum-bound enzymatic process, allows the addition of 2 carbons to the chain of long- and very long-chain fatty acids/VLCFAs per cycle. This enzyme reduces the trans-2,3-enoyl-CoA fatty acid intermediate to an acyl-CoA that can be further elongated by entering a new cycle of elongation. Thereby, it participates in the production of VLCFAs of different chain lengths that are involved in multiple biological processes as precursors of membrane lipids and lipid mediators.</text>
</comment>
<feature type="transmembrane region" description="Helical" evidence="17">
    <location>
        <begin position="254"/>
        <end position="273"/>
    </location>
</feature>
<dbReference type="STRING" id="578462.A0A0L0RX44"/>
<evidence type="ECO:0000256" key="1">
    <source>
        <dbReference type="ARBA" id="ARBA00004477"/>
    </source>
</evidence>
<dbReference type="InterPro" id="IPR001104">
    <property type="entry name" value="3-oxo-5_a-steroid_4-DH_C"/>
</dbReference>
<reference evidence="19 20" key="1">
    <citation type="submission" date="2009-11" db="EMBL/GenBank/DDBJ databases">
        <title>Annotation of Allomyces macrogynus ATCC 38327.</title>
        <authorList>
            <consortium name="The Broad Institute Genome Sequencing Platform"/>
            <person name="Russ C."/>
            <person name="Cuomo C."/>
            <person name="Burger G."/>
            <person name="Gray M.W."/>
            <person name="Holland P.W.H."/>
            <person name="King N."/>
            <person name="Lang F.B.F."/>
            <person name="Roger A.J."/>
            <person name="Ruiz-Trillo I."/>
            <person name="Young S.K."/>
            <person name="Zeng Q."/>
            <person name="Gargeya S."/>
            <person name="Fitzgerald M."/>
            <person name="Haas B."/>
            <person name="Abouelleil A."/>
            <person name="Alvarado L."/>
            <person name="Arachchi H.M."/>
            <person name="Berlin A."/>
            <person name="Chapman S.B."/>
            <person name="Gearin G."/>
            <person name="Goldberg J."/>
            <person name="Griggs A."/>
            <person name="Gujja S."/>
            <person name="Hansen M."/>
            <person name="Heiman D."/>
            <person name="Howarth C."/>
            <person name="Larimer J."/>
            <person name="Lui A."/>
            <person name="MacDonald P.J.P."/>
            <person name="McCowen C."/>
            <person name="Montmayeur A."/>
            <person name="Murphy C."/>
            <person name="Neiman D."/>
            <person name="Pearson M."/>
            <person name="Priest M."/>
            <person name="Roberts A."/>
            <person name="Saif S."/>
            <person name="Shea T."/>
            <person name="Sisk P."/>
            <person name="Stolte C."/>
            <person name="Sykes S."/>
            <person name="Wortman J."/>
            <person name="Nusbaum C."/>
            <person name="Birren B."/>
        </authorList>
    </citation>
    <scope>NUCLEOTIDE SEQUENCE [LARGE SCALE GENOMIC DNA]</scope>
    <source>
        <strain evidence="19 20">ATCC 38327</strain>
    </source>
</reference>
<evidence type="ECO:0000256" key="12">
    <source>
        <dbReference type="ARBA" id="ARBA00023098"/>
    </source>
</evidence>
<keyword evidence="13 17" id="KW-0472">Membrane</keyword>
<comment type="subcellular location">
    <subcellularLocation>
        <location evidence="1">Endoplasmic reticulum membrane</location>
        <topology evidence="1">Multi-pass membrane protein</topology>
    </subcellularLocation>
</comment>
<feature type="transmembrane region" description="Helical" evidence="17">
    <location>
        <begin position="162"/>
        <end position="177"/>
    </location>
</feature>
<evidence type="ECO:0000256" key="15">
    <source>
        <dbReference type="ARBA" id="ARBA00051495"/>
    </source>
</evidence>
<dbReference type="eggNOG" id="KOG1639">
    <property type="taxonomic scope" value="Eukaryota"/>
</dbReference>
<dbReference type="OMA" id="FSQSTMP"/>
<comment type="similarity">
    <text evidence="3">Belongs to the steroid 5-alpha reductase family.</text>
</comment>
<dbReference type="GO" id="GO:0042761">
    <property type="term" value="P:very long-chain fatty acid biosynthetic process"/>
    <property type="evidence" value="ECO:0007669"/>
    <property type="project" value="TreeGrafter"/>
</dbReference>
<evidence type="ECO:0000313" key="19">
    <source>
        <dbReference type="EMBL" id="KNE54621.1"/>
    </source>
</evidence>
<evidence type="ECO:0000256" key="6">
    <source>
        <dbReference type="ARBA" id="ARBA00022692"/>
    </source>
</evidence>
<keyword evidence="9" id="KW-0521">NADP</keyword>
<evidence type="ECO:0000256" key="7">
    <source>
        <dbReference type="ARBA" id="ARBA00022824"/>
    </source>
</evidence>
<evidence type="ECO:0000256" key="3">
    <source>
        <dbReference type="ARBA" id="ARBA00007742"/>
    </source>
</evidence>
<evidence type="ECO:0000256" key="10">
    <source>
        <dbReference type="ARBA" id="ARBA00022989"/>
    </source>
</evidence>
<keyword evidence="7" id="KW-0256">Endoplasmic reticulum</keyword>
<dbReference type="FunFam" id="1.20.120.1630:FF:000010">
    <property type="entry name" value="Steroid alpha reductase family protein"/>
    <property type="match status" value="1"/>
</dbReference>
<name>A0A0L0RX44_ALLM3</name>
<proteinExistence type="inferred from homology"/>
<dbReference type="Gene3D" id="3.10.20.90">
    <property type="entry name" value="Phosphatidylinositol 3-kinase Catalytic Subunit, Chain A, domain 1"/>
    <property type="match status" value="1"/>
</dbReference>
<dbReference type="PANTHER" id="PTHR10556">
    <property type="entry name" value="3-OXO-5-ALPHA-STEROID 4-DEHYDROGENASE"/>
    <property type="match status" value="1"/>
</dbReference>
<keyword evidence="12" id="KW-0443">Lipid metabolism</keyword>
<evidence type="ECO:0000256" key="5">
    <source>
        <dbReference type="ARBA" id="ARBA00022516"/>
    </source>
</evidence>
<keyword evidence="8" id="KW-0276">Fatty acid metabolism</keyword>
<accession>A0A0L0RX44</accession>
<feature type="transmembrane region" description="Helical" evidence="17">
    <location>
        <begin position="228"/>
        <end position="248"/>
    </location>
</feature>
<reference evidence="20" key="2">
    <citation type="submission" date="2009-11" db="EMBL/GenBank/DDBJ databases">
        <title>The Genome Sequence of Allomyces macrogynus strain ATCC 38327.</title>
        <authorList>
            <consortium name="The Broad Institute Genome Sequencing Platform"/>
            <person name="Russ C."/>
            <person name="Cuomo C."/>
            <person name="Shea T."/>
            <person name="Young S.K."/>
            <person name="Zeng Q."/>
            <person name="Koehrsen M."/>
            <person name="Haas B."/>
            <person name="Borodovsky M."/>
            <person name="Guigo R."/>
            <person name="Alvarado L."/>
            <person name="Berlin A."/>
            <person name="Borenstein D."/>
            <person name="Chen Z."/>
            <person name="Engels R."/>
            <person name="Freedman E."/>
            <person name="Gellesch M."/>
            <person name="Goldberg J."/>
            <person name="Griggs A."/>
            <person name="Gujja S."/>
            <person name="Heiman D."/>
            <person name="Hepburn T."/>
            <person name="Howarth C."/>
            <person name="Jen D."/>
            <person name="Larson L."/>
            <person name="Lewis B."/>
            <person name="Mehta T."/>
            <person name="Park D."/>
            <person name="Pearson M."/>
            <person name="Roberts A."/>
            <person name="Saif S."/>
            <person name="Shenoy N."/>
            <person name="Sisk P."/>
            <person name="Stolte C."/>
            <person name="Sykes S."/>
            <person name="Walk T."/>
            <person name="White J."/>
            <person name="Yandava C."/>
            <person name="Burger G."/>
            <person name="Gray M.W."/>
            <person name="Holland P.W.H."/>
            <person name="King N."/>
            <person name="Lang F.B.F."/>
            <person name="Roger A.J."/>
            <person name="Ruiz-Trillo I."/>
            <person name="Lander E."/>
            <person name="Nusbaum C."/>
        </authorList>
    </citation>
    <scope>NUCLEOTIDE SEQUENCE [LARGE SCALE GENOMIC DNA]</scope>
    <source>
        <strain evidence="20">ATCC 38327</strain>
    </source>
</reference>
<comment type="catalytic activity">
    <reaction evidence="15">
        <text>a very-long-chain 2,3-saturated fatty acyl-CoA + NADP(+) = a very-long-chain (2E)-enoyl-CoA + NADPH + H(+)</text>
        <dbReference type="Rhea" id="RHEA:14473"/>
        <dbReference type="ChEBI" id="CHEBI:15378"/>
        <dbReference type="ChEBI" id="CHEBI:57783"/>
        <dbReference type="ChEBI" id="CHEBI:58349"/>
        <dbReference type="ChEBI" id="CHEBI:83724"/>
        <dbReference type="ChEBI" id="CHEBI:83728"/>
        <dbReference type="EC" id="1.3.1.93"/>
    </reaction>
</comment>
<evidence type="ECO:0000256" key="2">
    <source>
        <dbReference type="ARBA" id="ARBA00005194"/>
    </source>
</evidence>
<dbReference type="GO" id="GO:0102758">
    <property type="term" value="F:very-long-chain enoyl-CoA reductase activity"/>
    <property type="evidence" value="ECO:0007669"/>
    <property type="project" value="UniProtKB-EC"/>
</dbReference>
<evidence type="ECO:0000256" key="16">
    <source>
        <dbReference type="ARBA" id="ARBA00058640"/>
    </source>
</evidence>
<dbReference type="InterPro" id="IPR029071">
    <property type="entry name" value="Ubiquitin-like_domsf"/>
</dbReference>
<feature type="domain" description="Ubiquitin-like" evidence="18">
    <location>
        <begin position="1"/>
        <end position="69"/>
    </location>
</feature>
<dbReference type="Pfam" id="PF02544">
    <property type="entry name" value="Steroid_dh"/>
    <property type="match status" value="1"/>
</dbReference>
<dbReference type="PROSITE" id="PS50244">
    <property type="entry name" value="S5A_REDUCTASE"/>
    <property type="match status" value="1"/>
</dbReference>
<dbReference type="SUPFAM" id="SSF54236">
    <property type="entry name" value="Ubiquitin-like"/>
    <property type="match status" value="1"/>
</dbReference>
<evidence type="ECO:0000256" key="13">
    <source>
        <dbReference type="ARBA" id="ARBA00023136"/>
    </source>
</evidence>
<dbReference type="AlphaFoldDB" id="A0A0L0RX44"/>
<keyword evidence="6 17" id="KW-0812">Transmembrane</keyword>
<evidence type="ECO:0000256" key="4">
    <source>
        <dbReference type="ARBA" id="ARBA00012530"/>
    </source>
</evidence>
<dbReference type="PROSITE" id="PS50053">
    <property type="entry name" value="UBIQUITIN_2"/>
    <property type="match status" value="1"/>
</dbReference>
<dbReference type="GO" id="GO:0005789">
    <property type="term" value="C:endoplasmic reticulum membrane"/>
    <property type="evidence" value="ECO:0007669"/>
    <property type="project" value="UniProtKB-SubCell"/>
</dbReference>
<evidence type="ECO:0000256" key="17">
    <source>
        <dbReference type="SAM" id="Phobius"/>
    </source>
</evidence>
<evidence type="ECO:0000259" key="18">
    <source>
        <dbReference type="PROSITE" id="PS50053"/>
    </source>
</evidence>
<organism evidence="19 20">
    <name type="scientific">Allomyces macrogynus (strain ATCC 38327)</name>
    <name type="common">Allomyces javanicus var. macrogynus</name>
    <dbReference type="NCBI Taxonomy" id="578462"/>
    <lineage>
        <taxon>Eukaryota</taxon>
        <taxon>Fungi</taxon>
        <taxon>Fungi incertae sedis</taxon>
        <taxon>Blastocladiomycota</taxon>
        <taxon>Blastocladiomycetes</taxon>
        <taxon>Blastocladiales</taxon>
        <taxon>Blastocladiaceae</taxon>
        <taxon>Allomyces</taxon>
    </lineage>
</organism>
<gene>
    <name evidence="19" type="ORF">AMAG_00583</name>
</gene>